<evidence type="ECO:0000259" key="1">
    <source>
        <dbReference type="Pfam" id="PF08447"/>
    </source>
</evidence>
<dbReference type="SUPFAM" id="SSF55785">
    <property type="entry name" value="PYP-like sensor domain (PAS domain)"/>
    <property type="match status" value="1"/>
</dbReference>
<dbReference type="EMBL" id="QZFU01000015">
    <property type="protein sequence ID" value="RJO77551.1"/>
    <property type="molecule type" value="Genomic_DNA"/>
</dbReference>
<comment type="caution">
    <text evidence="2">The sequence shown here is derived from an EMBL/GenBank/DDBJ whole genome shotgun (WGS) entry which is preliminary data.</text>
</comment>
<name>A0A3A4L4W0_9NOCA</name>
<feature type="domain" description="PAS fold-3" evidence="1">
    <location>
        <begin position="44"/>
        <end position="112"/>
    </location>
</feature>
<accession>A0A3A4L4W0</accession>
<dbReference type="InterPro" id="IPR013655">
    <property type="entry name" value="PAS_fold_3"/>
</dbReference>
<protein>
    <submittedName>
        <fullName evidence="2">PAS domain S-box protein</fullName>
    </submittedName>
</protein>
<dbReference type="NCBIfam" id="TIGR00229">
    <property type="entry name" value="sensory_box"/>
    <property type="match status" value="1"/>
</dbReference>
<dbReference type="InterPro" id="IPR035965">
    <property type="entry name" value="PAS-like_dom_sf"/>
</dbReference>
<dbReference type="Pfam" id="PF08447">
    <property type="entry name" value="PAS_3"/>
    <property type="match status" value="1"/>
</dbReference>
<gene>
    <name evidence="2" type="ORF">D5S18_07310</name>
</gene>
<dbReference type="Proteomes" id="UP000266677">
    <property type="component" value="Unassembled WGS sequence"/>
</dbReference>
<keyword evidence="3" id="KW-1185">Reference proteome</keyword>
<dbReference type="RefSeq" id="WP_120039074.1">
    <property type="nucleotide sequence ID" value="NZ_QZFU01000015.1"/>
</dbReference>
<dbReference type="InterPro" id="IPR000014">
    <property type="entry name" value="PAS"/>
</dbReference>
<reference evidence="2 3" key="1">
    <citation type="submission" date="2018-09" db="EMBL/GenBank/DDBJ databases">
        <title>YIM PH21274 draft genome.</title>
        <authorList>
            <person name="Miao C."/>
        </authorList>
    </citation>
    <scope>NUCLEOTIDE SEQUENCE [LARGE SCALE GENOMIC DNA]</scope>
    <source>
        <strain evidence="2 3">YIM PH 21724</strain>
    </source>
</reference>
<evidence type="ECO:0000313" key="3">
    <source>
        <dbReference type="Proteomes" id="UP000266677"/>
    </source>
</evidence>
<dbReference type="OrthoDB" id="266313at2"/>
<dbReference type="CDD" id="cd00130">
    <property type="entry name" value="PAS"/>
    <property type="match status" value="1"/>
</dbReference>
<sequence length="461" mass="50377">MPTTSQPIADLSKSIAFAEDHRFGDAELFFSTTDRRGVIRQGNSVFVRIAGYSQAELVGAPHNIVRHPRMPAGVFALMWDRLEAGLPVCAYVRNQARDGASYWVFATMSPLRSGYLSVRVAPRAEAMGRIERIYARAHAVEQRLCRAGVGRRDRAVAGRAEIEKALREDGFGSYDEFVLDALPLEVAARDRLVSATYLRPQARGPIAEVLGGVAVLDRALDRLVTRLADYRDLCDQLADASAQLIDITERMNRSVAAAAAASAPIAESHPVLANVAQVMREPMDQAVVELRELRTGLDRLRGSVADLRFRISLAALYNDMVAAFAAEVVDGTAPPRSLDAVPALCEAAASGLTEMSERVDTVNAQMRAVAASTERAADALDRFRRFLGQWRILVLRHRARPLIGDRLEPIDAEIGVSWDWMELLYTLGREFRSGAVVFDVEAVGRQLDGIELAAAIVGIAG</sequence>
<organism evidence="2 3">
    <name type="scientific">Nocardia panacis</name>
    <dbReference type="NCBI Taxonomy" id="2340916"/>
    <lineage>
        <taxon>Bacteria</taxon>
        <taxon>Bacillati</taxon>
        <taxon>Actinomycetota</taxon>
        <taxon>Actinomycetes</taxon>
        <taxon>Mycobacteriales</taxon>
        <taxon>Nocardiaceae</taxon>
        <taxon>Nocardia</taxon>
    </lineage>
</organism>
<dbReference type="Gene3D" id="3.30.450.20">
    <property type="entry name" value="PAS domain"/>
    <property type="match status" value="1"/>
</dbReference>
<evidence type="ECO:0000313" key="2">
    <source>
        <dbReference type="EMBL" id="RJO77551.1"/>
    </source>
</evidence>
<dbReference type="AlphaFoldDB" id="A0A3A4L4W0"/>
<proteinExistence type="predicted"/>